<keyword evidence="1" id="KW-0418">Kinase</keyword>
<dbReference type="PANTHER" id="PTHR11102:SF160">
    <property type="entry name" value="ERAD-ASSOCIATED E3 UBIQUITIN-PROTEIN LIGASE COMPONENT HRD3"/>
    <property type="match status" value="1"/>
</dbReference>
<dbReference type="GO" id="GO:0005524">
    <property type="term" value="F:ATP binding"/>
    <property type="evidence" value="ECO:0007669"/>
    <property type="project" value="UniProtKB-UniRule"/>
</dbReference>
<dbReference type="Proteomes" id="UP000807716">
    <property type="component" value="Unassembled WGS sequence"/>
</dbReference>
<dbReference type="Gene3D" id="1.10.510.10">
    <property type="entry name" value="Transferase(Phosphotransferase) domain 1"/>
    <property type="match status" value="1"/>
</dbReference>
<comment type="similarity">
    <text evidence="4">Belongs to the sel-1 family.</text>
</comment>
<dbReference type="InterPro" id="IPR008271">
    <property type="entry name" value="Ser/Thr_kinase_AS"/>
</dbReference>
<dbReference type="SUPFAM" id="SSF81901">
    <property type="entry name" value="HCP-like"/>
    <property type="match status" value="2"/>
</dbReference>
<evidence type="ECO:0000256" key="3">
    <source>
        <dbReference type="ARBA" id="ARBA00022840"/>
    </source>
</evidence>
<keyword evidence="2 5" id="KW-0547">Nucleotide-binding</keyword>
<dbReference type="SMART" id="SM00671">
    <property type="entry name" value="SEL1"/>
    <property type="match status" value="7"/>
</dbReference>
<dbReference type="InterPro" id="IPR011009">
    <property type="entry name" value="Kinase-like_dom_sf"/>
</dbReference>
<dbReference type="InterPro" id="IPR011990">
    <property type="entry name" value="TPR-like_helical_dom_sf"/>
</dbReference>
<feature type="domain" description="Protein kinase" evidence="6">
    <location>
        <begin position="15"/>
        <end position="280"/>
    </location>
</feature>
<dbReference type="Pfam" id="PF07714">
    <property type="entry name" value="PK_Tyr_Ser-Thr"/>
    <property type="match status" value="1"/>
</dbReference>
<dbReference type="Pfam" id="PF08238">
    <property type="entry name" value="Sel1"/>
    <property type="match status" value="7"/>
</dbReference>
<organism evidence="7 8">
    <name type="scientific">Actinomortierella ambigua</name>
    <dbReference type="NCBI Taxonomy" id="1343610"/>
    <lineage>
        <taxon>Eukaryota</taxon>
        <taxon>Fungi</taxon>
        <taxon>Fungi incertae sedis</taxon>
        <taxon>Mucoromycota</taxon>
        <taxon>Mortierellomycotina</taxon>
        <taxon>Mortierellomycetes</taxon>
        <taxon>Mortierellales</taxon>
        <taxon>Mortierellaceae</taxon>
        <taxon>Actinomortierella</taxon>
    </lineage>
</organism>
<evidence type="ECO:0000313" key="7">
    <source>
        <dbReference type="EMBL" id="KAG0254991.1"/>
    </source>
</evidence>
<dbReference type="InterPro" id="IPR000719">
    <property type="entry name" value="Prot_kinase_dom"/>
</dbReference>
<dbReference type="PROSITE" id="PS00107">
    <property type="entry name" value="PROTEIN_KINASE_ATP"/>
    <property type="match status" value="1"/>
</dbReference>
<dbReference type="AlphaFoldDB" id="A0A9P6U1D3"/>
<evidence type="ECO:0000256" key="2">
    <source>
        <dbReference type="ARBA" id="ARBA00022741"/>
    </source>
</evidence>
<accession>A0A9P6U1D3</accession>
<sequence length="581" mass="64871">MDSTRVKRSLVRSLLVLGKSLGSGAFGAVYEARWGNQPCAAKTFFLSESDFHQQSIQKEIAVLQKLRYRHIIQFYRTHEEDGRIYLLMELAERGSLARAINKGELAPDDWSTKNRLASEIALGLAFIHQEGVLHRDLKSANVLLTKHMEVKLADFGLSKVKSMASAATSLTNESGAGLAGTLRWVAPELLFATKPVYSVQSDVYALGMVMWEMAANCTRPFKDHENNELAALAVRNGRREVLPDSTPMAYRNWVERCWHQDPSQRPAANEVAQVYDDPADTGLTYGQMTCDKDGDYTHHVGRLPETDDDVITHFCKAAMRGSVDAQLFLGWIYGVGKLMDKNDNDSFWWYLQAAQQGLVVAQLRVAKMYDQGQGVDESGLKAVTWYRQAAEGGSAEALCGLGKMYDSGRGVKQDDIEALRWYLMAAAQEESEAQTTLGAWYSLGRGVSQDDAEAASWFNKAAQNGNEEAQFNLALMYKEGRGAEQSDIEAAKWYTKAAEQGHEGAQFNLAWMYKEGRGVEQSDTEATKWFTKAAHQGYERAQFNLAWMYKEGQGVEQSDTEATKWFTKAALQGTRSPAERR</sequence>
<keyword evidence="8" id="KW-1185">Reference proteome</keyword>
<dbReference type="SMART" id="SM00220">
    <property type="entry name" value="S_TKc"/>
    <property type="match status" value="1"/>
</dbReference>
<dbReference type="Gene3D" id="1.25.40.10">
    <property type="entry name" value="Tetratricopeptide repeat domain"/>
    <property type="match status" value="2"/>
</dbReference>
<dbReference type="PROSITE" id="PS00108">
    <property type="entry name" value="PROTEIN_KINASE_ST"/>
    <property type="match status" value="1"/>
</dbReference>
<dbReference type="PANTHER" id="PTHR11102">
    <property type="entry name" value="SEL-1-LIKE PROTEIN"/>
    <property type="match status" value="1"/>
</dbReference>
<dbReference type="InterPro" id="IPR001245">
    <property type="entry name" value="Ser-Thr/Tyr_kinase_cat_dom"/>
</dbReference>
<dbReference type="PROSITE" id="PS50011">
    <property type="entry name" value="PROTEIN_KINASE_DOM"/>
    <property type="match status" value="1"/>
</dbReference>
<keyword evidence="3 5" id="KW-0067">ATP-binding</keyword>
<dbReference type="PRINTS" id="PR00109">
    <property type="entry name" value="TYRKINASE"/>
</dbReference>
<evidence type="ECO:0000256" key="4">
    <source>
        <dbReference type="ARBA" id="ARBA00038101"/>
    </source>
</evidence>
<name>A0A9P6U1D3_9FUNG</name>
<keyword evidence="1" id="KW-0808">Transferase</keyword>
<feature type="binding site" evidence="5">
    <location>
        <position position="42"/>
    </location>
    <ligand>
        <name>ATP</name>
        <dbReference type="ChEBI" id="CHEBI:30616"/>
    </ligand>
</feature>
<dbReference type="InterPro" id="IPR050767">
    <property type="entry name" value="Sel1_AlgK"/>
</dbReference>
<evidence type="ECO:0000256" key="5">
    <source>
        <dbReference type="PROSITE-ProRule" id="PRU10141"/>
    </source>
</evidence>
<evidence type="ECO:0000313" key="8">
    <source>
        <dbReference type="Proteomes" id="UP000807716"/>
    </source>
</evidence>
<protein>
    <recommendedName>
        <fullName evidence="6">Protein kinase domain-containing protein</fullName>
    </recommendedName>
</protein>
<keyword evidence="1" id="KW-0723">Serine/threonine-protein kinase</keyword>
<proteinExistence type="inferred from homology"/>
<dbReference type="OrthoDB" id="2390637at2759"/>
<evidence type="ECO:0000259" key="6">
    <source>
        <dbReference type="PROSITE" id="PS50011"/>
    </source>
</evidence>
<dbReference type="GO" id="GO:0004674">
    <property type="term" value="F:protein serine/threonine kinase activity"/>
    <property type="evidence" value="ECO:0007669"/>
    <property type="project" value="UniProtKB-KW"/>
</dbReference>
<comment type="caution">
    <text evidence="7">The sequence shown here is derived from an EMBL/GenBank/DDBJ whole genome shotgun (WGS) entry which is preliminary data.</text>
</comment>
<reference evidence="7" key="1">
    <citation type="journal article" date="2020" name="Fungal Divers.">
        <title>Resolving the Mortierellaceae phylogeny through synthesis of multi-gene phylogenetics and phylogenomics.</title>
        <authorList>
            <person name="Vandepol N."/>
            <person name="Liber J."/>
            <person name="Desiro A."/>
            <person name="Na H."/>
            <person name="Kennedy M."/>
            <person name="Barry K."/>
            <person name="Grigoriev I.V."/>
            <person name="Miller A.N."/>
            <person name="O'Donnell K."/>
            <person name="Stajich J.E."/>
            <person name="Bonito G."/>
        </authorList>
    </citation>
    <scope>NUCLEOTIDE SEQUENCE</scope>
    <source>
        <strain evidence="7">BC1065</strain>
    </source>
</reference>
<dbReference type="InterPro" id="IPR017441">
    <property type="entry name" value="Protein_kinase_ATP_BS"/>
</dbReference>
<evidence type="ECO:0000256" key="1">
    <source>
        <dbReference type="ARBA" id="ARBA00022527"/>
    </source>
</evidence>
<gene>
    <name evidence="7" type="ORF">DFQ27_006514</name>
</gene>
<dbReference type="SUPFAM" id="SSF56112">
    <property type="entry name" value="Protein kinase-like (PK-like)"/>
    <property type="match status" value="1"/>
</dbReference>
<dbReference type="InterPro" id="IPR006597">
    <property type="entry name" value="Sel1-like"/>
</dbReference>
<dbReference type="EMBL" id="JAAAJB010000485">
    <property type="protein sequence ID" value="KAG0254991.1"/>
    <property type="molecule type" value="Genomic_DNA"/>
</dbReference>